<dbReference type="Proteomes" id="UP000284250">
    <property type="component" value="Unassembled WGS sequence"/>
</dbReference>
<evidence type="ECO:0000313" key="1">
    <source>
        <dbReference type="EMBL" id="RIY09784.1"/>
    </source>
</evidence>
<dbReference type="EMBL" id="QYCN01000015">
    <property type="protein sequence ID" value="RIY09784.1"/>
    <property type="molecule type" value="Genomic_DNA"/>
</dbReference>
<gene>
    <name evidence="1" type="ORF">D0T11_11460</name>
</gene>
<proteinExistence type="predicted"/>
<accession>A0A418QXA3</accession>
<protein>
    <submittedName>
        <fullName evidence="1">Uncharacterized protein</fullName>
    </submittedName>
</protein>
<keyword evidence="2" id="KW-1185">Reference proteome</keyword>
<evidence type="ECO:0000313" key="2">
    <source>
        <dbReference type="Proteomes" id="UP000284250"/>
    </source>
</evidence>
<sequence>MLMPLSYTNRRQETYYIRAARTAKGGTRYYVIKDFTRYPATEILDALPPGFEWYEYPYDGKTTLRKIVPTRVPPAMLETVRELTTRYSPREVLGFDVEPDAVTVYEYPYGPAEMEMLLPEILKFAYLMPVLRFVLLPGGGGYQVQRICQYPGLEGWITLETSPDLEALVTKFAPHIGQDSLVDFWMEGKQDF</sequence>
<comment type="caution">
    <text evidence="1">The sequence shown here is derived from an EMBL/GenBank/DDBJ whole genome shotgun (WGS) entry which is preliminary data.</text>
</comment>
<reference evidence="1 2" key="1">
    <citation type="submission" date="2019-01" db="EMBL/GenBank/DDBJ databases">
        <title>Hymenobacter humicola sp. nov., isolated from soils in Antarctica.</title>
        <authorList>
            <person name="Sedlacek I."/>
            <person name="Holochova P."/>
            <person name="Kralova S."/>
            <person name="Pantucek R."/>
            <person name="Stankova E."/>
            <person name="Vrbovska V."/>
            <person name="Kristofova L."/>
            <person name="Svec P."/>
            <person name="Busse H.-J."/>
        </authorList>
    </citation>
    <scope>NUCLEOTIDE SEQUENCE [LARGE SCALE GENOMIC DNA]</scope>
    <source>
        <strain evidence="1 2">CCM 8852</strain>
    </source>
</reference>
<dbReference type="AlphaFoldDB" id="A0A418QXA3"/>
<organism evidence="1 2">
    <name type="scientific">Hymenobacter rubripertinctus</name>
    <dbReference type="NCBI Taxonomy" id="2029981"/>
    <lineage>
        <taxon>Bacteria</taxon>
        <taxon>Pseudomonadati</taxon>
        <taxon>Bacteroidota</taxon>
        <taxon>Cytophagia</taxon>
        <taxon>Cytophagales</taxon>
        <taxon>Hymenobacteraceae</taxon>
        <taxon>Hymenobacter</taxon>
    </lineage>
</organism>
<name>A0A418QXA3_9BACT</name>